<protein>
    <submittedName>
        <fullName evidence="9">Integral inner nuclear membrane protein ima1</fullName>
    </submittedName>
</protein>
<dbReference type="GO" id="GO:0044732">
    <property type="term" value="C:mitotic spindle pole body"/>
    <property type="evidence" value="ECO:0007669"/>
    <property type="project" value="TreeGrafter"/>
</dbReference>
<feature type="transmembrane region" description="Helical" evidence="7">
    <location>
        <begin position="299"/>
        <end position="319"/>
    </location>
</feature>
<evidence type="ECO:0000256" key="2">
    <source>
        <dbReference type="ARBA" id="ARBA00022692"/>
    </source>
</evidence>
<organism evidence="9 10">
    <name type="scientific">Favolaschia claudopus</name>
    <dbReference type="NCBI Taxonomy" id="2862362"/>
    <lineage>
        <taxon>Eukaryota</taxon>
        <taxon>Fungi</taxon>
        <taxon>Dikarya</taxon>
        <taxon>Basidiomycota</taxon>
        <taxon>Agaricomycotina</taxon>
        <taxon>Agaricomycetes</taxon>
        <taxon>Agaricomycetidae</taxon>
        <taxon>Agaricales</taxon>
        <taxon>Marasmiineae</taxon>
        <taxon>Mycenaceae</taxon>
        <taxon>Favolaschia</taxon>
    </lineage>
</organism>
<evidence type="ECO:0000256" key="6">
    <source>
        <dbReference type="SAM" id="MobiDB-lite"/>
    </source>
</evidence>
<keyword evidence="10" id="KW-1185">Reference proteome</keyword>
<feature type="region of interest" description="Disordered" evidence="6">
    <location>
        <begin position="338"/>
        <end position="363"/>
    </location>
</feature>
<dbReference type="PANTHER" id="PTHR28538:SF1">
    <property type="entry name" value="INTEGRAL INNER NUCLEAR MEMBRANE PROTEIN IMA1"/>
    <property type="match status" value="1"/>
</dbReference>
<evidence type="ECO:0000313" key="10">
    <source>
        <dbReference type="Proteomes" id="UP001362999"/>
    </source>
</evidence>
<dbReference type="Proteomes" id="UP001362999">
    <property type="component" value="Unassembled WGS sequence"/>
</dbReference>
<evidence type="ECO:0000313" key="9">
    <source>
        <dbReference type="EMBL" id="KAK7064357.1"/>
    </source>
</evidence>
<gene>
    <name evidence="9" type="ORF">R3P38DRAFT_2824011</name>
</gene>
<dbReference type="GO" id="GO:0034992">
    <property type="term" value="C:microtubule organizing center attachment site"/>
    <property type="evidence" value="ECO:0007669"/>
    <property type="project" value="TreeGrafter"/>
</dbReference>
<evidence type="ECO:0000256" key="5">
    <source>
        <dbReference type="ARBA" id="ARBA00023242"/>
    </source>
</evidence>
<feature type="domain" description="Ima1 N-terminal" evidence="8">
    <location>
        <begin position="8"/>
        <end position="133"/>
    </location>
</feature>
<comment type="subcellular location">
    <subcellularLocation>
        <location evidence="1">Nucleus inner membrane</location>
        <topology evidence="1">Multi-pass membrane protein</topology>
    </subcellularLocation>
</comment>
<feature type="transmembrane region" description="Helical" evidence="7">
    <location>
        <begin position="472"/>
        <end position="492"/>
    </location>
</feature>
<keyword evidence="5" id="KW-0539">Nucleus</keyword>
<feature type="transmembrane region" description="Helical" evidence="7">
    <location>
        <begin position="187"/>
        <end position="207"/>
    </location>
</feature>
<dbReference type="GO" id="GO:0005637">
    <property type="term" value="C:nuclear inner membrane"/>
    <property type="evidence" value="ECO:0007669"/>
    <property type="project" value="UniProtKB-SubCell"/>
</dbReference>
<dbReference type="GO" id="GO:0034506">
    <property type="term" value="C:chromosome, centromeric core domain"/>
    <property type="evidence" value="ECO:0007669"/>
    <property type="project" value="TreeGrafter"/>
</dbReference>
<evidence type="ECO:0000256" key="4">
    <source>
        <dbReference type="ARBA" id="ARBA00023136"/>
    </source>
</evidence>
<keyword evidence="2 7" id="KW-0812">Transmembrane</keyword>
<name>A0AAW0EG16_9AGAR</name>
<dbReference type="AlphaFoldDB" id="A0AAW0EG16"/>
<evidence type="ECO:0000256" key="3">
    <source>
        <dbReference type="ARBA" id="ARBA00022989"/>
    </source>
</evidence>
<dbReference type="Pfam" id="PF09779">
    <property type="entry name" value="Ima1_N"/>
    <property type="match status" value="1"/>
</dbReference>
<reference evidence="9 10" key="1">
    <citation type="journal article" date="2024" name="J Genomics">
        <title>Draft genome sequencing and assembly of Favolaschia claudopus CIRM-BRFM 2984 isolated from oak limbs.</title>
        <authorList>
            <person name="Navarro D."/>
            <person name="Drula E."/>
            <person name="Chaduli D."/>
            <person name="Cazenave R."/>
            <person name="Ahrendt S."/>
            <person name="Wang J."/>
            <person name="Lipzen A."/>
            <person name="Daum C."/>
            <person name="Barry K."/>
            <person name="Grigoriev I.V."/>
            <person name="Favel A."/>
            <person name="Rosso M.N."/>
            <person name="Martin F."/>
        </authorList>
    </citation>
    <scope>NUCLEOTIDE SEQUENCE [LARGE SCALE GENOMIC DNA]</scope>
    <source>
        <strain evidence="9 10">CIRM-BRFM 2984</strain>
    </source>
</reference>
<sequence length="525" mass="58628">MLRRRSNLSCYFCNSSVPLPKDPAHFRCPHCNCLNRWVNGHIVSDEPAMHDEKLNSRAFSKRATQRNDRIPSMYGRPGVFCHTCQTNQMLIVNLLANYLDSDDADQGTQTLDGYRESLHLRYPPVCDSCQPAVEEEIRRKDAMARSHALGGYLNQTKGKARQRQVSLTREETQKLGTEMLIWRIRGCLWAATVAASILGSASAALGYRPFSWLSVLLPALPLFATISIFWAVWDPTYSSFRSARIQGRDVRVRGKTRYIKLQMVTWATRLTTSIILATYRLNRADPLHLSLFPSYPSRIYFSAALVIELGAALISYFTLQLQQPPTIRLIDTAKHMPDLSRSRSQTPIPSAPQNSSPEPENLFAGLTFSSKPMTSPEKAAPVFGLPSMLSALTTSTEPVGDDSMDVDMPPNAPKAKTGESSAVWLRPQRFFAPEAPTGLEGLFERTKIIDDITMSDATSSLASRSPSGRSQWLNWGWVYAAAFLTLLVGVTWKVWSMSMSLSTASSQEPLPTPSLWPLDPDYMPR</sequence>
<accession>A0AAW0EG16</accession>
<dbReference type="InterPro" id="IPR042321">
    <property type="entry name" value="Ima1"/>
</dbReference>
<feature type="transmembrane region" description="Helical" evidence="7">
    <location>
        <begin position="213"/>
        <end position="233"/>
    </location>
</feature>
<dbReference type="PANTHER" id="PTHR28538">
    <property type="entry name" value="INTEGRAL INNER NUCLEAR MEMBRANE PROTEIN IMA1"/>
    <property type="match status" value="1"/>
</dbReference>
<proteinExistence type="predicted"/>
<feature type="compositionally biased region" description="Polar residues" evidence="6">
    <location>
        <begin position="342"/>
        <end position="358"/>
    </location>
</feature>
<comment type="caution">
    <text evidence="9">The sequence shown here is derived from an EMBL/GenBank/DDBJ whole genome shotgun (WGS) entry which is preliminary data.</text>
</comment>
<evidence type="ECO:0000256" key="1">
    <source>
        <dbReference type="ARBA" id="ARBA00004473"/>
    </source>
</evidence>
<dbReference type="InterPro" id="IPR018617">
    <property type="entry name" value="Ima1_N"/>
</dbReference>
<dbReference type="GO" id="GO:0071765">
    <property type="term" value="P:nuclear inner membrane organization"/>
    <property type="evidence" value="ECO:0007669"/>
    <property type="project" value="InterPro"/>
</dbReference>
<keyword evidence="4 7" id="KW-0472">Membrane</keyword>
<evidence type="ECO:0000259" key="8">
    <source>
        <dbReference type="Pfam" id="PF09779"/>
    </source>
</evidence>
<evidence type="ECO:0000256" key="7">
    <source>
        <dbReference type="SAM" id="Phobius"/>
    </source>
</evidence>
<dbReference type="EMBL" id="JAWWNJ010000001">
    <property type="protein sequence ID" value="KAK7064357.1"/>
    <property type="molecule type" value="Genomic_DNA"/>
</dbReference>
<keyword evidence="3 7" id="KW-1133">Transmembrane helix</keyword>